<dbReference type="InterPro" id="IPR001283">
    <property type="entry name" value="CRISP-related"/>
</dbReference>
<dbReference type="InterPro" id="IPR014044">
    <property type="entry name" value="CAP_dom"/>
</dbReference>
<keyword evidence="3" id="KW-1185">Reference proteome</keyword>
<dbReference type="SMART" id="SM00198">
    <property type="entry name" value="SCP"/>
    <property type="match status" value="1"/>
</dbReference>
<dbReference type="PANTHER" id="PTHR10334">
    <property type="entry name" value="CYSTEINE-RICH SECRETORY PROTEIN-RELATED"/>
    <property type="match status" value="1"/>
</dbReference>
<dbReference type="CDD" id="cd05380">
    <property type="entry name" value="CAP_euk"/>
    <property type="match status" value="2"/>
</dbReference>
<feature type="domain" description="SCP" evidence="1">
    <location>
        <begin position="19"/>
        <end position="169"/>
    </location>
</feature>
<name>A0A0D6L6I5_9BILA</name>
<evidence type="ECO:0000313" key="2">
    <source>
        <dbReference type="EMBL" id="EPB66443.1"/>
    </source>
</evidence>
<dbReference type="Gene3D" id="3.40.33.10">
    <property type="entry name" value="CAP"/>
    <property type="match status" value="2"/>
</dbReference>
<dbReference type="InterPro" id="IPR035940">
    <property type="entry name" value="CAP_sf"/>
</dbReference>
<dbReference type="AlphaFoldDB" id="A0A0D6L6I5"/>
<protein>
    <submittedName>
        <fullName evidence="2">SCP-like protein</fullName>
    </submittedName>
</protein>
<reference evidence="2 3" key="1">
    <citation type="submission" date="2013-05" db="EMBL/GenBank/DDBJ databases">
        <title>Draft genome of the parasitic nematode Anyclostoma ceylanicum.</title>
        <authorList>
            <person name="Mitreva M."/>
        </authorList>
    </citation>
    <scope>NUCLEOTIDE SEQUENCE [LARGE SCALE GENOMIC DNA]</scope>
</reference>
<gene>
    <name evidence="2" type="ORF">ANCCEY_14466</name>
</gene>
<evidence type="ECO:0000259" key="1">
    <source>
        <dbReference type="SMART" id="SM00198"/>
    </source>
</evidence>
<evidence type="ECO:0000313" key="3">
    <source>
        <dbReference type="Proteomes" id="UP000054495"/>
    </source>
</evidence>
<sequence>MMLGYVRHYQCWNFGQTNDIRHIYLTGVNKLREAIPKGEAPNKGGSKCPKGKNIYKLNWDCILESYAQETVDKCEEKPTLDSKLSSELSIVWNKTTLTTCNPTPLLKEQAKHWWSEVETVGLSTDAAFAKGLENFAVLANGLATRIGCAQKNCNGDLHMACLVYGNSYSCALEAEAYATAKQCLTTDPDVENENWFIATAANKKEAATKAMEAWYNEITTSYMVQATGSQNLLTPSLNIRHFARIVWDLNTQVGCAVHKCGNKFHAVCRYGKGVGVYGSPIYFMGPRACNQCLDKCVDGALCPP</sequence>
<dbReference type="EMBL" id="KE126144">
    <property type="protein sequence ID" value="EPB66443.1"/>
    <property type="molecule type" value="Genomic_DNA"/>
</dbReference>
<organism evidence="2 3">
    <name type="scientific">Ancylostoma ceylanicum</name>
    <dbReference type="NCBI Taxonomy" id="53326"/>
    <lineage>
        <taxon>Eukaryota</taxon>
        <taxon>Metazoa</taxon>
        <taxon>Ecdysozoa</taxon>
        <taxon>Nematoda</taxon>
        <taxon>Chromadorea</taxon>
        <taxon>Rhabditida</taxon>
        <taxon>Rhabditina</taxon>
        <taxon>Rhabditomorpha</taxon>
        <taxon>Strongyloidea</taxon>
        <taxon>Ancylostomatidae</taxon>
        <taxon>Ancylostomatinae</taxon>
        <taxon>Ancylostoma</taxon>
    </lineage>
</organism>
<dbReference type="PRINTS" id="PR00837">
    <property type="entry name" value="V5TPXLIKE"/>
</dbReference>
<dbReference type="Proteomes" id="UP000054495">
    <property type="component" value="Unassembled WGS sequence"/>
</dbReference>
<dbReference type="SUPFAM" id="SSF55797">
    <property type="entry name" value="PR-1-like"/>
    <property type="match status" value="2"/>
</dbReference>
<dbReference type="Pfam" id="PF00188">
    <property type="entry name" value="CAP"/>
    <property type="match status" value="2"/>
</dbReference>
<proteinExistence type="predicted"/>
<accession>A0A0D6L6I5</accession>